<keyword evidence="1" id="KW-0472">Membrane</keyword>
<gene>
    <name evidence="2" type="ORF">LTR05_003562</name>
</gene>
<dbReference type="PANTHER" id="PTHR35043:SF7">
    <property type="entry name" value="TRANSCRIPTION FACTOR DOMAIN-CONTAINING PROTEIN"/>
    <property type="match status" value="1"/>
</dbReference>
<name>A0AAN7T1F5_9EURO</name>
<evidence type="ECO:0000313" key="2">
    <source>
        <dbReference type="EMBL" id="KAK5086394.1"/>
    </source>
</evidence>
<dbReference type="AlphaFoldDB" id="A0AAN7T1F5"/>
<proteinExistence type="predicted"/>
<keyword evidence="3" id="KW-1185">Reference proteome</keyword>
<feature type="transmembrane region" description="Helical" evidence="1">
    <location>
        <begin position="125"/>
        <end position="144"/>
    </location>
</feature>
<dbReference type="Proteomes" id="UP001309876">
    <property type="component" value="Unassembled WGS sequence"/>
</dbReference>
<organism evidence="2 3">
    <name type="scientific">Lithohypha guttulata</name>
    <dbReference type="NCBI Taxonomy" id="1690604"/>
    <lineage>
        <taxon>Eukaryota</taxon>
        <taxon>Fungi</taxon>
        <taxon>Dikarya</taxon>
        <taxon>Ascomycota</taxon>
        <taxon>Pezizomycotina</taxon>
        <taxon>Eurotiomycetes</taxon>
        <taxon>Chaetothyriomycetidae</taxon>
        <taxon>Chaetothyriales</taxon>
        <taxon>Trichomeriaceae</taxon>
        <taxon>Lithohypha</taxon>
    </lineage>
</organism>
<reference evidence="2 3" key="1">
    <citation type="submission" date="2023-08" db="EMBL/GenBank/DDBJ databases">
        <title>Black Yeasts Isolated from many extreme environments.</title>
        <authorList>
            <person name="Coleine C."/>
            <person name="Stajich J.E."/>
            <person name="Selbmann L."/>
        </authorList>
    </citation>
    <scope>NUCLEOTIDE SEQUENCE [LARGE SCALE GENOMIC DNA]</scope>
    <source>
        <strain evidence="2 3">CCFEE 5910</strain>
    </source>
</reference>
<evidence type="ECO:0000256" key="1">
    <source>
        <dbReference type="SAM" id="Phobius"/>
    </source>
</evidence>
<dbReference type="PANTHER" id="PTHR35043">
    <property type="entry name" value="TRANSCRIPTION FACTOR DOMAIN-CONTAINING PROTEIN"/>
    <property type="match status" value="1"/>
</dbReference>
<sequence length="210" mass="24260">MFLAPEMVCLESLQEYVQARKLTSRVACNTGNGLQLIHAYYIGMMGLRYRTAAGWNVLWPSQYAYLLKQKLVSWEDRSSWGLDIQTIRDKNKADGLVKLATLWQVVWFTLNCVTRKAKGVPIAPIEALTLAYVFVTILTYAFWWRKPKDIATASFVDLPVMNEIQRTAFESLSMETTYDTDEENWKPSKNIAWYLIARDCESHHLHITPD</sequence>
<accession>A0AAN7T1F5</accession>
<keyword evidence="1" id="KW-0812">Transmembrane</keyword>
<dbReference type="EMBL" id="JAVRRJ010000003">
    <property type="protein sequence ID" value="KAK5086394.1"/>
    <property type="molecule type" value="Genomic_DNA"/>
</dbReference>
<evidence type="ECO:0000313" key="3">
    <source>
        <dbReference type="Proteomes" id="UP001309876"/>
    </source>
</evidence>
<keyword evidence="1" id="KW-1133">Transmembrane helix</keyword>
<comment type="caution">
    <text evidence="2">The sequence shown here is derived from an EMBL/GenBank/DDBJ whole genome shotgun (WGS) entry which is preliminary data.</text>
</comment>
<protein>
    <submittedName>
        <fullName evidence="2">Uncharacterized protein</fullName>
    </submittedName>
</protein>